<dbReference type="SUPFAM" id="SSF53335">
    <property type="entry name" value="S-adenosyl-L-methionine-dependent methyltransferases"/>
    <property type="match status" value="1"/>
</dbReference>
<dbReference type="Pfam" id="PF00891">
    <property type="entry name" value="Methyltransf_2"/>
    <property type="match status" value="1"/>
</dbReference>
<dbReference type="PROSITE" id="PS51683">
    <property type="entry name" value="SAM_OMT_II"/>
    <property type="match status" value="1"/>
</dbReference>
<name>A0ABR2ZM54_9AGAR</name>
<sequence>MSGRETVQELLRLINTASEDAMKAYEQHGEVPALDSTSKHPLDIAEDAVALRKAVRILEGACEQLCDLLAPPAHTVVNRAQALDWACIKVAIEARIADILSEHPGGLHIDELASLAQIDSQKLAHVLRLLATVNIFKEVKPDVFANNRISVYLQSNDGISALAYCQSEYGPRAGVNLFRDFKDPDTANSWDPTKSPFMTTMAADGVKGTFFNWLIANPAKRAIFGRAMLGLGNVMNSLAILHHYPWSSMKTVCDVGSGVGAFSLPLAKMFPHIKVTLFDLEATVAQAQEHWKQEFPEAIQESRVDFIAGDFFETLPAKGQDVYYLRNIIHNWPDAEALKIMTTVRAAMGKNSRLLIHDYVLSHVKQTPLEHTQVETAPSPLLPNFGAGGIRAYNQDLTMLIMYNAKERNLDEFVAFASGLGLRLEKVWDLAEAAVLELMVAD</sequence>
<evidence type="ECO:0000259" key="5">
    <source>
        <dbReference type="Pfam" id="PF08100"/>
    </source>
</evidence>
<evidence type="ECO:0000256" key="3">
    <source>
        <dbReference type="ARBA" id="ARBA00022691"/>
    </source>
</evidence>
<evidence type="ECO:0000313" key="6">
    <source>
        <dbReference type="EMBL" id="KAL0062751.1"/>
    </source>
</evidence>
<dbReference type="InterPro" id="IPR016461">
    <property type="entry name" value="COMT-like"/>
</dbReference>
<dbReference type="PANTHER" id="PTHR43712:SF2">
    <property type="entry name" value="O-METHYLTRANSFERASE CICE"/>
    <property type="match status" value="1"/>
</dbReference>
<keyword evidence="7" id="KW-1185">Reference proteome</keyword>
<organism evidence="6 7">
    <name type="scientific">Marasmius tenuissimus</name>
    <dbReference type="NCBI Taxonomy" id="585030"/>
    <lineage>
        <taxon>Eukaryota</taxon>
        <taxon>Fungi</taxon>
        <taxon>Dikarya</taxon>
        <taxon>Basidiomycota</taxon>
        <taxon>Agaricomycotina</taxon>
        <taxon>Agaricomycetes</taxon>
        <taxon>Agaricomycetidae</taxon>
        <taxon>Agaricales</taxon>
        <taxon>Marasmiineae</taxon>
        <taxon>Marasmiaceae</taxon>
        <taxon>Marasmius</taxon>
    </lineage>
</organism>
<dbReference type="SUPFAM" id="SSF46785">
    <property type="entry name" value="Winged helix' DNA-binding domain"/>
    <property type="match status" value="1"/>
</dbReference>
<keyword evidence="3" id="KW-0949">S-adenosyl-L-methionine</keyword>
<evidence type="ECO:0008006" key="8">
    <source>
        <dbReference type="Google" id="ProtNLM"/>
    </source>
</evidence>
<proteinExistence type="predicted"/>
<keyword evidence="1" id="KW-0489">Methyltransferase</keyword>
<evidence type="ECO:0000256" key="2">
    <source>
        <dbReference type="ARBA" id="ARBA00022679"/>
    </source>
</evidence>
<evidence type="ECO:0000259" key="4">
    <source>
        <dbReference type="Pfam" id="PF00891"/>
    </source>
</evidence>
<dbReference type="InterPro" id="IPR036388">
    <property type="entry name" value="WH-like_DNA-bd_sf"/>
</dbReference>
<accession>A0ABR2ZM54</accession>
<dbReference type="Proteomes" id="UP001437256">
    <property type="component" value="Unassembled WGS sequence"/>
</dbReference>
<dbReference type="Gene3D" id="3.40.50.150">
    <property type="entry name" value="Vaccinia Virus protein VP39"/>
    <property type="match status" value="1"/>
</dbReference>
<dbReference type="PANTHER" id="PTHR43712">
    <property type="entry name" value="PUTATIVE (AFU_ORTHOLOGUE AFUA_4G14580)-RELATED"/>
    <property type="match status" value="1"/>
</dbReference>
<comment type="caution">
    <text evidence="6">The sequence shown here is derived from an EMBL/GenBank/DDBJ whole genome shotgun (WGS) entry which is preliminary data.</text>
</comment>
<dbReference type="Pfam" id="PF08100">
    <property type="entry name" value="Dimerisation"/>
    <property type="match status" value="1"/>
</dbReference>
<evidence type="ECO:0000256" key="1">
    <source>
        <dbReference type="ARBA" id="ARBA00022603"/>
    </source>
</evidence>
<keyword evidence="2" id="KW-0808">Transferase</keyword>
<reference evidence="6 7" key="1">
    <citation type="submission" date="2024-05" db="EMBL/GenBank/DDBJ databases">
        <title>A draft genome resource for the thread blight pathogen Marasmius tenuissimus strain MS-2.</title>
        <authorList>
            <person name="Yulfo-Soto G.E."/>
            <person name="Baruah I.K."/>
            <person name="Amoako-Attah I."/>
            <person name="Bukari Y."/>
            <person name="Meinhardt L.W."/>
            <person name="Bailey B.A."/>
            <person name="Cohen S.P."/>
        </authorList>
    </citation>
    <scope>NUCLEOTIDE SEQUENCE [LARGE SCALE GENOMIC DNA]</scope>
    <source>
        <strain evidence="6 7">MS-2</strain>
    </source>
</reference>
<feature type="domain" description="O-methyltransferase C-terminal" evidence="4">
    <location>
        <begin position="210"/>
        <end position="421"/>
    </location>
</feature>
<dbReference type="InterPro" id="IPR012967">
    <property type="entry name" value="COMT_dimerisation"/>
</dbReference>
<evidence type="ECO:0000313" key="7">
    <source>
        <dbReference type="Proteomes" id="UP001437256"/>
    </source>
</evidence>
<dbReference type="EMBL" id="JBBXMP010000097">
    <property type="protein sequence ID" value="KAL0062751.1"/>
    <property type="molecule type" value="Genomic_DNA"/>
</dbReference>
<dbReference type="InterPro" id="IPR001077">
    <property type="entry name" value="COMT_C"/>
</dbReference>
<gene>
    <name evidence="6" type="ORF">AAF712_010373</name>
</gene>
<dbReference type="InterPro" id="IPR029063">
    <property type="entry name" value="SAM-dependent_MTases_sf"/>
</dbReference>
<feature type="domain" description="O-methyltransferase dimerisation" evidence="5">
    <location>
        <begin position="86"/>
        <end position="153"/>
    </location>
</feature>
<dbReference type="CDD" id="cd02440">
    <property type="entry name" value="AdoMet_MTases"/>
    <property type="match status" value="1"/>
</dbReference>
<dbReference type="Gene3D" id="1.10.10.10">
    <property type="entry name" value="Winged helix-like DNA-binding domain superfamily/Winged helix DNA-binding domain"/>
    <property type="match status" value="1"/>
</dbReference>
<protein>
    <recommendedName>
        <fullName evidence="8">O-methyltransferase domain-containing protein</fullName>
    </recommendedName>
</protein>
<dbReference type="InterPro" id="IPR036390">
    <property type="entry name" value="WH_DNA-bd_sf"/>
</dbReference>